<keyword evidence="2" id="KW-1185">Reference proteome</keyword>
<dbReference type="Proteomes" id="UP001642520">
    <property type="component" value="Unassembled WGS sequence"/>
</dbReference>
<gene>
    <name evidence="1" type="ORF">XYLVIOL_LOCUS2826</name>
</gene>
<evidence type="ECO:0000313" key="2">
    <source>
        <dbReference type="Proteomes" id="UP001642520"/>
    </source>
</evidence>
<protein>
    <submittedName>
        <fullName evidence="1">Uncharacterized protein</fullName>
    </submittedName>
</protein>
<dbReference type="EMBL" id="CAXAJV020001288">
    <property type="protein sequence ID" value="CAL7937626.1"/>
    <property type="molecule type" value="Genomic_DNA"/>
</dbReference>
<proteinExistence type="predicted"/>
<name>A0ABP1NBI6_XYLVO</name>
<sequence length="107" mass="12660">MPDDDASMHYSGIVNHCQIECHATTFTHCNASYRRRYAVHLHRRDLNTFESFDDFIRQTSGIECFFSFKSSQMNYVEENIVHVFAQHVKFRIRLKIEGFFNTYAIGI</sequence>
<evidence type="ECO:0000313" key="1">
    <source>
        <dbReference type="EMBL" id="CAL7937626.1"/>
    </source>
</evidence>
<reference evidence="1 2" key="1">
    <citation type="submission" date="2024-08" db="EMBL/GenBank/DDBJ databases">
        <authorList>
            <person name="Will J Nash"/>
            <person name="Angela Man"/>
            <person name="Seanna McTaggart"/>
            <person name="Kendall Baker"/>
            <person name="Tom Barker"/>
            <person name="Leah Catchpole"/>
            <person name="Alex Durrant"/>
            <person name="Karim Gharbi"/>
            <person name="Naomi Irish"/>
            <person name="Gemy Kaithakottil"/>
            <person name="Debby Ku"/>
            <person name="Aaliyah Providence"/>
            <person name="Felix Shaw"/>
            <person name="David Swarbreck"/>
            <person name="Chris Watkins"/>
            <person name="Ann M. McCartney"/>
            <person name="Giulio Formenti"/>
            <person name="Alice Mouton"/>
            <person name="Noel Vella"/>
            <person name="Bjorn M von Reumont"/>
            <person name="Adriana Vella"/>
            <person name="Wilfried Haerty"/>
        </authorList>
    </citation>
    <scope>NUCLEOTIDE SEQUENCE [LARGE SCALE GENOMIC DNA]</scope>
</reference>
<organism evidence="1 2">
    <name type="scientific">Xylocopa violacea</name>
    <name type="common">Violet carpenter bee</name>
    <name type="synonym">Apis violacea</name>
    <dbReference type="NCBI Taxonomy" id="135666"/>
    <lineage>
        <taxon>Eukaryota</taxon>
        <taxon>Metazoa</taxon>
        <taxon>Ecdysozoa</taxon>
        <taxon>Arthropoda</taxon>
        <taxon>Hexapoda</taxon>
        <taxon>Insecta</taxon>
        <taxon>Pterygota</taxon>
        <taxon>Neoptera</taxon>
        <taxon>Endopterygota</taxon>
        <taxon>Hymenoptera</taxon>
        <taxon>Apocrita</taxon>
        <taxon>Aculeata</taxon>
        <taxon>Apoidea</taxon>
        <taxon>Anthophila</taxon>
        <taxon>Apidae</taxon>
        <taxon>Xylocopa</taxon>
        <taxon>Xylocopa</taxon>
    </lineage>
</organism>
<accession>A0ABP1NBI6</accession>
<comment type="caution">
    <text evidence="1">The sequence shown here is derived from an EMBL/GenBank/DDBJ whole genome shotgun (WGS) entry which is preliminary data.</text>
</comment>